<evidence type="ECO:0000313" key="5">
    <source>
        <dbReference type="Proteomes" id="UP000474718"/>
    </source>
</evidence>
<keyword evidence="1" id="KW-1133">Transmembrane helix</keyword>
<keyword evidence="5" id="KW-1185">Reference proteome</keyword>
<dbReference type="Proteomes" id="UP000184089">
    <property type="component" value="Unassembled WGS sequence"/>
</dbReference>
<reference evidence="4" key="1">
    <citation type="submission" date="2016-11" db="EMBL/GenBank/DDBJ databases">
        <authorList>
            <person name="Jaros S."/>
            <person name="Januszkiewicz K."/>
            <person name="Wedrychowicz H."/>
        </authorList>
    </citation>
    <scope>NUCLEOTIDE SEQUENCE [LARGE SCALE GENOMIC DNA]</scope>
    <source>
        <strain evidence="4">DSM 4029</strain>
    </source>
</reference>
<reference evidence="2 5" key="3">
    <citation type="journal article" date="2019" name="Nat. Med.">
        <title>A library of human gut bacterial isolates paired with longitudinal multiomics data enables mechanistic microbiome research.</title>
        <authorList>
            <person name="Poyet M."/>
            <person name="Groussin M."/>
            <person name="Gibbons S.M."/>
            <person name="Avila-Pacheco J."/>
            <person name="Jiang X."/>
            <person name="Kearney S.M."/>
            <person name="Perrotta A.R."/>
            <person name="Berdy B."/>
            <person name="Zhao S."/>
            <person name="Lieberman T.D."/>
            <person name="Swanson P.K."/>
            <person name="Smith M."/>
            <person name="Roesemann S."/>
            <person name="Alexander J.E."/>
            <person name="Rich S.A."/>
            <person name="Livny J."/>
            <person name="Vlamakis H."/>
            <person name="Clish C."/>
            <person name="Bullock K."/>
            <person name="Deik A."/>
            <person name="Scott J."/>
            <person name="Pierce K.A."/>
            <person name="Xavier R.J."/>
            <person name="Alm E.J."/>
        </authorList>
    </citation>
    <scope>NUCLEOTIDE SEQUENCE [LARGE SCALE GENOMIC DNA]</scope>
    <source>
        <strain evidence="2 5">BIOML-A2</strain>
    </source>
</reference>
<dbReference type="EMBL" id="WWVX01000008">
    <property type="protein sequence ID" value="MZL70261.1"/>
    <property type="molecule type" value="Genomic_DNA"/>
</dbReference>
<dbReference type="RefSeq" id="WP_021660415.1">
    <property type="nucleotide sequence ID" value="NZ_FQVY01000002.1"/>
</dbReference>
<keyword evidence="1" id="KW-0812">Transmembrane</keyword>
<gene>
    <name evidence="2" type="ORF">GT747_10900</name>
    <name evidence="3" type="ORF">SAMN05444424_1701</name>
</gene>
<feature type="transmembrane region" description="Helical" evidence="1">
    <location>
        <begin position="39"/>
        <end position="61"/>
    </location>
</feature>
<feature type="transmembrane region" description="Helical" evidence="1">
    <location>
        <begin position="67"/>
        <end position="92"/>
    </location>
</feature>
<comment type="caution">
    <text evidence="3">The sequence shown here is derived from an EMBL/GenBank/DDBJ whole genome shotgun (WGS) entry which is preliminary data.</text>
</comment>
<accession>A0AAQ1RW45</accession>
<sequence>MRPAPRLSPRPLVVTALLAAILLLAQISLSFLPNIELVTLLLLCYTAVFPLRQVLGAVLVFDLLEGILYGFGLWWVMYLYVWPIWVLLSLALRRTSSGVVRAVAAGGYGLCFGALCALPYLAFGPGAALANWVSGIPFDIAHCAGNFLTTLPLYTPLVKGLSLLQRQGGGAATDGDRQP</sequence>
<name>A0AAQ1RW45_9FIRM</name>
<organism evidence="3 4">
    <name type="scientific">Bittarella massiliensis</name>
    <name type="common">ex Durand et al. 2017</name>
    <dbReference type="NCBI Taxonomy" id="1720313"/>
    <lineage>
        <taxon>Bacteria</taxon>
        <taxon>Bacillati</taxon>
        <taxon>Bacillota</taxon>
        <taxon>Clostridia</taxon>
        <taxon>Eubacteriales</taxon>
        <taxon>Oscillospiraceae</taxon>
        <taxon>Bittarella (ex Durand et al. 2017)</taxon>
    </lineage>
</organism>
<protein>
    <submittedName>
        <fullName evidence="3">Energy-coupling factor transport system substrate-specific component</fullName>
    </submittedName>
</protein>
<evidence type="ECO:0000256" key="1">
    <source>
        <dbReference type="SAM" id="Phobius"/>
    </source>
</evidence>
<proteinExistence type="predicted"/>
<evidence type="ECO:0000313" key="3">
    <source>
        <dbReference type="EMBL" id="SHG16249.1"/>
    </source>
</evidence>
<reference evidence="3" key="2">
    <citation type="submission" date="2016-11" db="EMBL/GenBank/DDBJ databases">
        <authorList>
            <person name="Varghese N."/>
            <person name="Submissions S."/>
        </authorList>
    </citation>
    <scope>NUCLEOTIDE SEQUENCE</scope>
    <source>
        <strain evidence="3">DSM 4029</strain>
    </source>
</reference>
<feature type="transmembrane region" description="Helical" evidence="1">
    <location>
        <begin position="12"/>
        <end position="32"/>
    </location>
</feature>
<dbReference type="AlphaFoldDB" id="A0AAQ1RW45"/>
<keyword evidence="1" id="KW-0472">Membrane</keyword>
<evidence type="ECO:0000313" key="4">
    <source>
        <dbReference type="Proteomes" id="UP000184089"/>
    </source>
</evidence>
<dbReference type="Proteomes" id="UP000474718">
    <property type="component" value="Unassembled WGS sequence"/>
</dbReference>
<evidence type="ECO:0000313" key="2">
    <source>
        <dbReference type="EMBL" id="MZL70261.1"/>
    </source>
</evidence>
<dbReference type="EMBL" id="FQVY01000002">
    <property type="protein sequence ID" value="SHG16249.1"/>
    <property type="molecule type" value="Genomic_DNA"/>
</dbReference>
<feature type="transmembrane region" description="Helical" evidence="1">
    <location>
        <begin position="99"/>
        <end position="122"/>
    </location>
</feature>